<dbReference type="GO" id="GO:0009432">
    <property type="term" value="P:SOS response"/>
    <property type="evidence" value="ECO:0007669"/>
    <property type="project" value="UniProtKB-KW"/>
</dbReference>
<keyword evidence="7" id="KW-0804">Transcription</keyword>
<dbReference type="GO" id="GO:0003677">
    <property type="term" value="F:DNA binding"/>
    <property type="evidence" value="ECO:0007669"/>
    <property type="project" value="UniProtKB-KW"/>
</dbReference>
<keyword evidence="2" id="KW-0235">DNA replication</keyword>
<feature type="domain" description="LexA repressor DNA-binding" evidence="11">
    <location>
        <begin position="19"/>
        <end position="81"/>
    </location>
</feature>
<dbReference type="GO" id="GO:0004252">
    <property type="term" value="F:serine-type endopeptidase activity"/>
    <property type="evidence" value="ECO:0007669"/>
    <property type="project" value="InterPro"/>
</dbReference>
<dbReference type="PANTHER" id="PTHR33516:SF2">
    <property type="entry name" value="LEXA REPRESSOR-RELATED"/>
    <property type="match status" value="1"/>
</dbReference>
<dbReference type="GO" id="GO:0006508">
    <property type="term" value="P:proteolysis"/>
    <property type="evidence" value="ECO:0007669"/>
    <property type="project" value="InterPro"/>
</dbReference>
<dbReference type="eggNOG" id="COG1974">
    <property type="taxonomic scope" value="Bacteria"/>
</dbReference>
<keyword evidence="13" id="KW-1185">Reference proteome</keyword>
<dbReference type="InterPro" id="IPR006199">
    <property type="entry name" value="LexA_DNA-bd_dom"/>
</dbReference>
<evidence type="ECO:0000256" key="5">
    <source>
        <dbReference type="ARBA" id="ARBA00023015"/>
    </source>
</evidence>
<dbReference type="GO" id="GO:0006281">
    <property type="term" value="P:DNA repair"/>
    <property type="evidence" value="ECO:0007669"/>
    <property type="project" value="UniProtKB-KW"/>
</dbReference>
<dbReference type="Pfam" id="PF01726">
    <property type="entry name" value="LexA_DNA_bind"/>
    <property type="match status" value="1"/>
</dbReference>
<dbReference type="CDD" id="cd06529">
    <property type="entry name" value="S24_LexA-like"/>
    <property type="match status" value="1"/>
</dbReference>
<dbReference type="InterPro" id="IPR050077">
    <property type="entry name" value="LexA_repressor"/>
</dbReference>
<keyword evidence="4" id="KW-0378">Hydrolase</keyword>
<evidence type="ECO:0000256" key="2">
    <source>
        <dbReference type="ARBA" id="ARBA00022705"/>
    </source>
</evidence>
<dbReference type="Proteomes" id="UP000183015">
    <property type="component" value="Unassembled WGS sequence"/>
</dbReference>
<evidence type="ECO:0000259" key="10">
    <source>
        <dbReference type="Pfam" id="PF00717"/>
    </source>
</evidence>
<dbReference type="SUPFAM" id="SSF51306">
    <property type="entry name" value="LexA/Signal peptidase"/>
    <property type="match status" value="1"/>
</dbReference>
<evidence type="ECO:0000256" key="1">
    <source>
        <dbReference type="ARBA" id="ARBA00022491"/>
    </source>
</evidence>
<keyword evidence="5" id="KW-0805">Transcription regulation</keyword>
<dbReference type="Gene3D" id="1.10.10.10">
    <property type="entry name" value="Winged helix-like DNA-binding domain superfamily/Winged helix DNA-binding domain"/>
    <property type="match status" value="1"/>
</dbReference>
<name>A0A1H8AEG0_STRJI</name>
<evidence type="ECO:0000256" key="4">
    <source>
        <dbReference type="ARBA" id="ARBA00022801"/>
    </source>
</evidence>
<dbReference type="InterPro" id="IPR015927">
    <property type="entry name" value="Peptidase_S24_S26A/B/C"/>
</dbReference>
<evidence type="ECO:0000313" key="12">
    <source>
        <dbReference type="EMBL" id="SEM68933.1"/>
    </source>
</evidence>
<reference evidence="13" key="1">
    <citation type="submission" date="2016-10" db="EMBL/GenBank/DDBJ databases">
        <authorList>
            <person name="Varghese N."/>
        </authorList>
    </citation>
    <scope>NUCLEOTIDE SEQUENCE [LARGE SCALE GENOMIC DNA]</scope>
    <source>
        <strain evidence="13">DSM 45096 / BCRC 16803 / CGMCC 4.1857 / CIP 109030 / JCM 12277 / KCTC 19219 / NBRC 100920 / 33214</strain>
    </source>
</reference>
<dbReference type="Gene3D" id="2.10.109.10">
    <property type="entry name" value="Umud Fragment, subunit A"/>
    <property type="match status" value="1"/>
</dbReference>
<evidence type="ECO:0000256" key="8">
    <source>
        <dbReference type="ARBA" id="ARBA00023204"/>
    </source>
</evidence>
<dbReference type="InterPro" id="IPR036390">
    <property type="entry name" value="WH_DNA-bd_sf"/>
</dbReference>
<evidence type="ECO:0000256" key="7">
    <source>
        <dbReference type="ARBA" id="ARBA00023163"/>
    </source>
</evidence>
<keyword evidence="1" id="KW-0678">Repressor</keyword>
<dbReference type="EMBL" id="FOAZ01000044">
    <property type="protein sequence ID" value="SEM68933.1"/>
    <property type="molecule type" value="Genomic_DNA"/>
</dbReference>
<evidence type="ECO:0000256" key="6">
    <source>
        <dbReference type="ARBA" id="ARBA00023125"/>
    </source>
</evidence>
<dbReference type="InterPro" id="IPR036388">
    <property type="entry name" value="WH-like_DNA-bd_sf"/>
</dbReference>
<dbReference type="SUPFAM" id="SSF46785">
    <property type="entry name" value="Winged helix' DNA-binding domain"/>
    <property type="match status" value="1"/>
</dbReference>
<sequence>METTPSRGRPAGLNALSARGLTTRQEAVLDAIATWCQAHGYPPSLREIGKAVGLASTSSVSHQVHALERAGYLRRDTHRPRCYVLTRLARTDDEPLLGEDEDALAGTPVLVPLVGQIAAGAPITAEEHVEELLPLPPAMLPAGGEFFALRVRGDSMTGARILDGDTVVVRAAQAADHGDIVASLGADPCCGTSVG</sequence>
<dbReference type="AlphaFoldDB" id="A0A1H8AEG0"/>
<protein>
    <submittedName>
        <fullName evidence="12">Repressor LexA</fullName>
    </submittedName>
</protein>
<proteinExistence type="predicted"/>
<dbReference type="GO" id="GO:0045892">
    <property type="term" value="P:negative regulation of DNA-templated transcription"/>
    <property type="evidence" value="ECO:0007669"/>
    <property type="project" value="InterPro"/>
</dbReference>
<feature type="domain" description="Peptidase S24/S26A/S26B/S26C" evidence="10">
    <location>
        <begin position="112"/>
        <end position="182"/>
    </location>
</feature>
<keyword evidence="6" id="KW-0238">DNA-binding</keyword>
<keyword evidence="8" id="KW-0234">DNA repair</keyword>
<dbReference type="NCBIfam" id="TIGR00498">
    <property type="entry name" value="lexA"/>
    <property type="match status" value="1"/>
</dbReference>
<evidence type="ECO:0000313" key="13">
    <source>
        <dbReference type="Proteomes" id="UP000183015"/>
    </source>
</evidence>
<dbReference type="InterPro" id="IPR039418">
    <property type="entry name" value="LexA-like"/>
</dbReference>
<dbReference type="InterPro" id="IPR006200">
    <property type="entry name" value="LexA"/>
</dbReference>
<evidence type="ECO:0000256" key="3">
    <source>
        <dbReference type="ARBA" id="ARBA00022763"/>
    </source>
</evidence>
<dbReference type="PANTHER" id="PTHR33516">
    <property type="entry name" value="LEXA REPRESSOR"/>
    <property type="match status" value="1"/>
</dbReference>
<dbReference type="Pfam" id="PF00717">
    <property type="entry name" value="Peptidase_S24"/>
    <property type="match status" value="1"/>
</dbReference>
<keyword evidence="3" id="KW-0227">DNA damage</keyword>
<dbReference type="OrthoDB" id="9802364at2"/>
<evidence type="ECO:0000256" key="9">
    <source>
        <dbReference type="ARBA" id="ARBA00023236"/>
    </source>
</evidence>
<accession>A0A1H8AEG0</accession>
<gene>
    <name evidence="12" type="ORF">SAMN05414137_1449</name>
</gene>
<dbReference type="InterPro" id="IPR036286">
    <property type="entry name" value="LexA/Signal_pep-like_sf"/>
</dbReference>
<keyword evidence="9" id="KW-0742">SOS response</keyword>
<organism evidence="12 13">
    <name type="scientific">Streptacidiphilus jiangxiensis</name>
    <dbReference type="NCBI Taxonomy" id="235985"/>
    <lineage>
        <taxon>Bacteria</taxon>
        <taxon>Bacillati</taxon>
        <taxon>Actinomycetota</taxon>
        <taxon>Actinomycetes</taxon>
        <taxon>Kitasatosporales</taxon>
        <taxon>Streptomycetaceae</taxon>
        <taxon>Streptacidiphilus</taxon>
    </lineage>
</organism>
<evidence type="ECO:0000259" key="11">
    <source>
        <dbReference type="Pfam" id="PF01726"/>
    </source>
</evidence>
<dbReference type="STRING" id="235985.SAMN05414137_1449"/>
<dbReference type="RefSeq" id="WP_052438614.1">
    <property type="nucleotide sequence ID" value="NZ_BBPN01000011.1"/>
</dbReference>
<dbReference type="GO" id="GO:0006260">
    <property type="term" value="P:DNA replication"/>
    <property type="evidence" value="ECO:0007669"/>
    <property type="project" value="UniProtKB-KW"/>
</dbReference>